<proteinExistence type="predicted"/>
<sequence length="109" mass="12815">MISLGLRLRRLGTDELSWRDLKAVVTFLPTDSALMRSMHPETYRWQLDQQLLAEMTDCLRWLMWSKSDDARHGRNRPARIPRPGIESDRERVGTAMSIDRINEFLGWSE</sequence>
<dbReference type="Proteomes" id="UP000317039">
    <property type="component" value="Chromosome"/>
</dbReference>
<organism evidence="2 3">
    <name type="scientific">Nocardia otitidiscaviarum</name>
    <dbReference type="NCBI Taxonomy" id="1823"/>
    <lineage>
        <taxon>Bacteria</taxon>
        <taxon>Bacillati</taxon>
        <taxon>Actinomycetota</taxon>
        <taxon>Actinomycetes</taxon>
        <taxon>Mycobacteriales</taxon>
        <taxon>Nocardiaceae</taxon>
        <taxon>Nocardia</taxon>
    </lineage>
</organism>
<dbReference type="AlphaFoldDB" id="A0A516NVV9"/>
<evidence type="ECO:0000313" key="2">
    <source>
        <dbReference type="EMBL" id="QDP83046.1"/>
    </source>
</evidence>
<evidence type="ECO:0000256" key="1">
    <source>
        <dbReference type="SAM" id="MobiDB-lite"/>
    </source>
</evidence>
<dbReference type="EMBL" id="CP041695">
    <property type="protein sequence ID" value="QDP83046.1"/>
    <property type="molecule type" value="Genomic_DNA"/>
</dbReference>
<dbReference type="KEGG" id="nod:FOH10_34330"/>
<accession>A0A516NVV9</accession>
<dbReference type="InterPro" id="IPR035286">
    <property type="entry name" value="DUF5361"/>
</dbReference>
<protein>
    <submittedName>
        <fullName evidence="2">Uncharacterized protein</fullName>
    </submittedName>
</protein>
<dbReference type="RefSeq" id="WP_143983735.1">
    <property type="nucleotide sequence ID" value="NZ_CP041695.1"/>
</dbReference>
<evidence type="ECO:0000313" key="3">
    <source>
        <dbReference type="Proteomes" id="UP000317039"/>
    </source>
</evidence>
<feature type="region of interest" description="Disordered" evidence="1">
    <location>
        <begin position="69"/>
        <end position="91"/>
    </location>
</feature>
<name>A0A516NVV9_9NOCA</name>
<dbReference type="Pfam" id="PF17318">
    <property type="entry name" value="DUF5361"/>
    <property type="match status" value="1"/>
</dbReference>
<gene>
    <name evidence="2" type="ORF">FOH10_34330</name>
</gene>
<reference evidence="2 3" key="1">
    <citation type="submission" date="2019-07" db="EMBL/GenBank/DDBJ databases">
        <title>Complete Genome Sequence and Methylome Analysis of Nocardia otitidis-caviarum NEB252.</title>
        <authorList>
            <person name="Fomenkov A."/>
            <person name="Anton B.P."/>
            <person name="Vincze T."/>
            <person name="Roberts R.J."/>
        </authorList>
    </citation>
    <scope>NUCLEOTIDE SEQUENCE [LARGE SCALE GENOMIC DNA]</scope>
    <source>
        <strain evidence="2 3">NEB252</strain>
    </source>
</reference>
<dbReference type="GeneID" id="80337432"/>